<evidence type="ECO:0000313" key="2">
    <source>
        <dbReference type="EMBL" id="KAG7532046.1"/>
    </source>
</evidence>
<dbReference type="Proteomes" id="UP000812966">
    <property type="component" value="Unassembled WGS sequence"/>
</dbReference>
<feature type="compositionally biased region" description="Basic and acidic residues" evidence="1">
    <location>
        <begin position="35"/>
        <end position="45"/>
    </location>
</feature>
<sequence length="256" mass="28589">MLSAQCDDSSGSQKAKISSMESSPAPLTFTAPWNKDYDPTSDRTDFFPPGSDSATKHRDSGSIDSSMDGEIGFSVQDFAEVVIKHHVNTASRPDFSDQFPNEQDTPTVRKQEHGWRLLNDDLLRLTTQSWPGPWPAEQEAQAVLLDAVTREGQARVQYYVARERSIHFAGFSRQPPYRSNIHKACQCTARRVERILDGQPSSCKCDIGHSPLSSRARGTPHHRAIDILQVVALLEAYWKTQAETSQNEMGDRVKTA</sequence>
<name>A0A8K0JK90_9TREE</name>
<feature type="compositionally biased region" description="Polar residues" evidence="1">
    <location>
        <begin position="1"/>
        <end position="22"/>
    </location>
</feature>
<reference evidence="2" key="1">
    <citation type="submission" date="2020-04" db="EMBL/GenBank/DDBJ databases">
        <title>Analysis of mating type loci in Filobasidium floriforme.</title>
        <authorList>
            <person name="Nowrousian M."/>
        </authorList>
    </citation>
    <scope>NUCLEOTIDE SEQUENCE</scope>
    <source>
        <strain evidence="2">CBS 6242</strain>
    </source>
</reference>
<organism evidence="2 3">
    <name type="scientific">Filobasidium floriforme</name>
    <dbReference type="NCBI Taxonomy" id="5210"/>
    <lineage>
        <taxon>Eukaryota</taxon>
        <taxon>Fungi</taxon>
        <taxon>Dikarya</taxon>
        <taxon>Basidiomycota</taxon>
        <taxon>Agaricomycotina</taxon>
        <taxon>Tremellomycetes</taxon>
        <taxon>Filobasidiales</taxon>
        <taxon>Filobasidiaceae</taxon>
        <taxon>Filobasidium</taxon>
    </lineage>
</organism>
<protein>
    <submittedName>
        <fullName evidence="2">Uncharacterized protein</fullName>
    </submittedName>
</protein>
<dbReference type="EMBL" id="JABELV010000076">
    <property type="protein sequence ID" value="KAG7532046.1"/>
    <property type="molecule type" value="Genomic_DNA"/>
</dbReference>
<evidence type="ECO:0000256" key="1">
    <source>
        <dbReference type="SAM" id="MobiDB-lite"/>
    </source>
</evidence>
<accession>A0A8K0JK90</accession>
<feature type="region of interest" description="Disordered" evidence="1">
    <location>
        <begin position="1"/>
        <end position="67"/>
    </location>
</feature>
<keyword evidence="3" id="KW-1185">Reference proteome</keyword>
<dbReference type="AlphaFoldDB" id="A0A8K0JK90"/>
<proteinExistence type="predicted"/>
<gene>
    <name evidence="2" type="ORF">FFLO_03921</name>
</gene>
<evidence type="ECO:0000313" key="3">
    <source>
        <dbReference type="Proteomes" id="UP000812966"/>
    </source>
</evidence>
<comment type="caution">
    <text evidence="2">The sequence shown here is derived from an EMBL/GenBank/DDBJ whole genome shotgun (WGS) entry which is preliminary data.</text>
</comment>